<gene>
    <name evidence="2" type="ORF">M407DRAFT_240885</name>
</gene>
<protein>
    <submittedName>
        <fullName evidence="2">Uncharacterized protein</fullName>
    </submittedName>
</protein>
<proteinExistence type="predicted"/>
<organism evidence="2 3">
    <name type="scientific">Tulasnella calospora MUT 4182</name>
    <dbReference type="NCBI Taxonomy" id="1051891"/>
    <lineage>
        <taxon>Eukaryota</taxon>
        <taxon>Fungi</taxon>
        <taxon>Dikarya</taxon>
        <taxon>Basidiomycota</taxon>
        <taxon>Agaricomycotina</taxon>
        <taxon>Agaricomycetes</taxon>
        <taxon>Cantharellales</taxon>
        <taxon>Tulasnellaceae</taxon>
        <taxon>Tulasnella</taxon>
    </lineage>
</organism>
<dbReference type="AlphaFoldDB" id="A0A0C3LJ46"/>
<dbReference type="EMBL" id="KN822945">
    <property type="protein sequence ID" value="KIO34053.1"/>
    <property type="molecule type" value="Genomic_DNA"/>
</dbReference>
<evidence type="ECO:0000313" key="2">
    <source>
        <dbReference type="EMBL" id="KIO34053.1"/>
    </source>
</evidence>
<reference evidence="3" key="2">
    <citation type="submission" date="2015-01" db="EMBL/GenBank/DDBJ databases">
        <title>Evolutionary Origins and Diversification of the Mycorrhizal Mutualists.</title>
        <authorList>
            <consortium name="DOE Joint Genome Institute"/>
            <consortium name="Mycorrhizal Genomics Consortium"/>
            <person name="Kohler A."/>
            <person name="Kuo A."/>
            <person name="Nagy L.G."/>
            <person name="Floudas D."/>
            <person name="Copeland A."/>
            <person name="Barry K.W."/>
            <person name="Cichocki N."/>
            <person name="Veneault-Fourrey C."/>
            <person name="LaButti K."/>
            <person name="Lindquist E.A."/>
            <person name="Lipzen A."/>
            <person name="Lundell T."/>
            <person name="Morin E."/>
            <person name="Murat C."/>
            <person name="Riley R."/>
            <person name="Ohm R."/>
            <person name="Sun H."/>
            <person name="Tunlid A."/>
            <person name="Henrissat B."/>
            <person name="Grigoriev I.V."/>
            <person name="Hibbett D.S."/>
            <person name="Martin F."/>
        </authorList>
    </citation>
    <scope>NUCLEOTIDE SEQUENCE [LARGE SCALE GENOMIC DNA]</scope>
    <source>
        <strain evidence="3">MUT 4182</strain>
    </source>
</reference>
<feature type="region of interest" description="Disordered" evidence="1">
    <location>
        <begin position="1"/>
        <end position="33"/>
    </location>
</feature>
<reference evidence="2 3" key="1">
    <citation type="submission" date="2014-04" db="EMBL/GenBank/DDBJ databases">
        <authorList>
            <consortium name="DOE Joint Genome Institute"/>
            <person name="Kuo A."/>
            <person name="Girlanda M."/>
            <person name="Perotto S."/>
            <person name="Kohler A."/>
            <person name="Nagy L.G."/>
            <person name="Floudas D."/>
            <person name="Copeland A."/>
            <person name="Barry K.W."/>
            <person name="Cichocki N."/>
            <person name="Veneault-Fourrey C."/>
            <person name="LaButti K."/>
            <person name="Lindquist E.A."/>
            <person name="Lipzen A."/>
            <person name="Lundell T."/>
            <person name="Morin E."/>
            <person name="Murat C."/>
            <person name="Sun H."/>
            <person name="Tunlid A."/>
            <person name="Henrissat B."/>
            <person name="Grigoriev I.V."/>
            <person name="Hibbett D.S."/>
            <person name="Martin F."/>
            <person name="Nordberg H.P."/>
            <person name="Cantor M.N."/>
            <person name="Hua S.X."/>
        </authorList>
    </citation>
    <scope>NUCLEOTIDE SEQUENCE [LARGE SCALE GENOMIC DNA]</scope>
    <source>
        <strain evidence="2 3">MUT 4182</strain>
    </source>
</reference>
<dbReference type="Proteomes" id="UP000054248">
    <property type="component" value="Unassembled WGS sequence"/>
</dbReference>
<name>A0A0C3LJ46_9AGAM</name>
<keyword evidence="3" id="KW-1185">Reference proteome</keyword>
<sequence length="52" mass="5479">MGSISSFSGGTGIARSRGDTPSISITRPRARSHRVWTASGYRYPPVATAVAQ</sequence>
<evidence type="ECO:0000313" key="3">
    <source>
        <dbReference type="Proteomes" id="UP000054248"/>
    </source>
</evidence>
<evidence type="ECO:0000256" key="1">
    <source>
        <dbReference type="SAM" id="MobiDB-lite"/>
    </source>
</evidence>
<accession>A0A0C3LJ46</accession>
<dbReference type="HOGENOM" id="CLU_3089021_0_0_1"/>
<dbReference type="OrthoDB" id="10360638at2759"/>